<keyword evidence="5" id="KW-1185">Reference proteome</keyword>
<dbReference type="PROSITE" id="PS00867">
    <property type="entry name" value="CPSASE_2"/>
    <property type="match status" value="1"/>
</dbReference>
<dbReference type="Gene3D" id="3.30.470.20">
    <property type="entry name" value="ATP-grasp fold, B domain"/>
    <property type="match status" value="1"/>
</dbReference>
<evidence type="ECO:0000259" key="3">
    <source>
        <dbReference type="PROSITE" id="PS50975"/>
    </source>
</evidence>
<dbReference type="EMBL" id="CP121252">
    <property type="protein sequence ID" value="WFP15859.1"/>
    <property type="molecule type" value="Genomic_DNA"/>
</dbReference>
<proteinExistence type="predicted"/>
<sequence length="435" mass="47896">MSVTVPSDQPLVPVITGGDLGAYSLAREFHEQAGLISAVVPTSVNRNFTGTRIAQLFPVGPMLEPKKVLADLSRVADVLEGHRRPLLLMPGYDHLVRIVLDHREELTELGYRIPELTVDQLDRGALKDRFYALCEQLGVRYPRTTTVDCGPELADSNDADARSAIAAQIDTAGLSWPVVVKADDGGAWADVRFEGRRKVHLAHSHDDVARLARRASGAGYRAGLIVQDYVAGADSQLRILHLFRSRTGGIRSAGLGEVIIEDHAPGLEGNARAIVVPAEVTEQERQITSQGTALLEALDWHGFAMFDLKVDADTGEPVFLEMNPRLGRHHFYLTASGINPVVDLLAEFGGDDTAAPSQSPSAPRQPHQRPAASLTIPQALAHRYANESQRRTLTEAKRLGTVQDPWDYPADRHWQRRLYHWVQRRRSAADLEASR</sequence>
<keyword evidence="1" id="KW-0547">Nucleotide-binding</keyword>
<feature type="domain" description="ATP-grasp" evidence="3">
    <location>
        <begin position="131"/>
        <end position="349"/>
    </location>
</feature>
<evidence type="ECO:0000256" key="2">
    <source>
        <dbReference type="SAM" id="MobiDB-lite"/>
    </source>
</evidence>
<feature type="region of interest" description="Disordered" evidence="2">
    <location>
        <begin position="351"/>
        <end position="372"/>
    </location>
</feature>
<evidence type="ECO:0000313" key="5">
    <source>
        <dbReference type="Proteomes" id="UP001219037"/>
    </source>
</evidence>
<name>A0ABY8H403_9MICC</name>
<dbReference type="Proteomes" id="UP001219037">
    <property type="component" value="Chromosome"/>
</dbReference>
<reference evidence="4 5" key="1">
    <citation type="submission" date="2023-04" db="EMBL/GenBank/DDBJ databases">
        <title>Funneling lignin-derived compounds into biodiesel using alkali-halophilic Citricoccus sp. P2.</title>
        <authorList>
            <person name="Luo C.-B."/>
        </authorList>
    </citation>
    <scope>NUCLEOTIDE SEQUENCE [LARGE SCALE GENOMIC DNA]</scope>
    <source>
        <strain evidence="4 5">P2</strain>
    </source>
</reference>
<feature type="compositionally biased region" description="Low complexity" evidence="2">
    <location>
        <begin position="354"/>
        <end position="372"/>
    </location>
</feature>
<dbReference type="InterPro" id="IPR011761">
    <property type="entry name" value="ATP-grasp"/>
</dbReference>
<protein>
    <recommendedName>
        <fullName evidence="3">ATP-grasp domain-containing protein</fullName>
    </recommendedName>
</protein>
<accession>A0ABY8H403</accession>
<evidence type="ECO:0000313" key="4">
    <source>
        <dbReference type="EMBL" id="WFP15859.1"/>
    </source>
</evidence>
<dbReference type="RefSeq" id="WP_278156911.1">
    <property type="nucleotide sequence ID" value="NZ_CP121252.1"/>
</dbReference>
<dbReference type="SUPFAM" id="SSF56059">
    <property type="entry name" value="Glutathione synthetase ATP-binding domain-like"/>
    <property type="match status" value="1"/>
</dbReference>
<evidence type="ECO:0000256" key="1">
    <source>
        <dbReference type="PROSITE-ProRule" id="PRU00409"/>
    </source>
</evidence>
<keyword evidence="1" id="KW-0067">ATP-binding</keyword>
<dbReference type="PROSITE" id="PS50975">
    <property type="entry name" value="ATP_GRASP"/>
    <property type="match status" value="1"/>
</dbReference>
<organism evidence="4 5">
    <name type="scientific">Citricoccus muralis</name>
    <dbReference type="NCBI Taxonomy" id="169134"/>
    <lineage>
        <taxon>Bacteria</taxon>
        <taxon>Bacillati</taxon>
        <taxon>Actinomycetota</taxon>
        <taxon>Actinomycetes</taxon>
        <taxon>Micrococcales</taxon>
        <taxon>Micrococcaceae</taxon>
        <taxon>Citricoccus</taxon>
    </lineage>
</organism>
<gene>
    <name evidence="4" type="ORF">P8192_10695</name>
</gene>
<dbReference type="InterPro" id="IPR005479">
    <property type="entry name" value="CPAse_ATP-bd"/>
</dbReference>